<organism evidence="1 2">
    <name type="scientific">Arthrobacter terrae</name>
    <dbReference type="NCBI Taxonomy" id="2935737"/>
    <lineage>
        <taxon>Bacteria</taxon>
        <taxon>Bacillati</taxon>
        <taxon>Actinomycetota</taxon>
        <taxon>Actinomycetes</taxon>
        <taxon>Micrococcales</taxon>
        <taxon>Micrococcaceae</taxon>
        <taxon>Arthrobacter</taxon>
    </lineage>
</organism>
<comment type="caution">
    <text evidence="1">The sequence shown here is derived from an EMBL/GenBank/DDBJ whole genome shotgun (WGS) entry which is preliminary data.</text>
</comment>
<dbReference type="AlphaFoldDB" id="A0A931CGW7"/>
<keyword evidence="2" id="KW-1185">Reference proteome</keyword>
<dbReference type="RefSeq" id="WP_196395086.1">
    <property type="nucleotide sequence ID" value="NZ_JADNYM010000002.1"/>
</dbReference>
<evidence type="ECO:0000313" key="1">
    <source>
        <dbReference type="EMBL" id="MBG0738138.1"/>
    </source>
</evidence>
<dbReference type="Pfam" id="PF05768">
    <property type="entry name" value="Glrx-like"/>
    <property type="match status" value="1"/>
</dbReference>
<sequence length="101" mass="10872">MHTPERAGRSSGPSAAQPELVLVTRTGCHLCADARAVVAAVAAELGLTWQERSLDDDAALAGRFAEEVPVVLVNGVQRDFWTIDPRRLRRTLLAIMEPPAG</sequence>
<dbReference type="InterPro" id="IPR036249">
    <property type="entry name" value="Thioredoxin-like_sf"/>
</dbReference>
<evidence type="ECO:0000313" key="2">
    <source>
        <dbReference type="Proteomes" id="UP000655366"/>
    </source>
</evidence>
<reference evidence="1 2" key="1">
    <citation type="submission" date="2020-11" db="EMBL/GenBank/DDBJ databases">
        <title>Arthrobacter antarcticus sp. nov., isolated from Antarctic Soil.</title>
        <authorList>
            <person name="Li J."/>
        </authorList>
    </citation>
    <scope>NUCLEOTIDE SEQUENCE [LARGE SCALE GENOMIC DNA]</scope>
    <source>
        <strain evidence="1 2">Z1-20</strain>
    </source>
</reference>
<dbReference type="Proteomes" id="UP000655366">
    <property type="component" value="Unassembled WGS sequence"/>
</dbReference>
<dbReference type="InterPro" id="IPR008554">
    <property type="entry name" value="Glutaredoxin-like"/>
</dbReference>
<name>A0A931CGW7_9MICC</name>
<protein>
    <submittedName>
        <fullName evidence="1">Glutaredoxin family protein</fullName>
    </submittedName>
</protein>
<dbReference type="Gene3D" id="3.40.30.10">
    <property type="entry name" value="Glutaredoxin"/>
    <property type="match status" value="1"/>
</dbReference>
<gene>
    <name evidence="1" type="ORF">IV500_01640</name>
</gene>
<dbReference type="SUPFAM" id="SSF52833">
    <property type="entry name" value="Thioredoxin-like"/>
    <property type="match status" value="1"/>
</dbReference>
<dbReference type="EMBL" id="JADNYM010000002">
    <property type="protein sequence ID" value="MBG0738138.1"/>
    <property type="molecule type" value="Genomic_DNA"/>
</dbReference>
<proteinExistence type="predicted"/>
<accession>A0A931CGW7</accession>